<protein>
    <submittedName>
        <fullName evidence="2">Uncharacterized protein</fullName>
    </submittedName>
</protein>
<dbReference type="Proteomes" id="UP001352852">
    <property type="component" value="Unassembled WGS sequence"/>
</dbReference>
<evidence type="ECO:0000256" key="1">
    <source>
        <dbReference type="SAM" id="Coils"/>
    </source>
</evidence>
<feature type="coiled-coil region" evidence="1">
    <location>
        <begin position="297"/>
        <end position="324"/>
    </location>
</feature>
<keyword evidence="1" id="KW-0175">Coiled coil</keyword>
<evidence type="ECO:0000313" key="2">
    <source>
        <dbReference type="EMBL" id="MED6267856.1"/>
    </source>
</evidence>
<proteinExistence type="predicted"/>
<gene>
    <name evidence="2" type="ORF">CHARACLAT_016304</name>
</gene>
<comment type="caution">
    <text evidence="2">The sequence shown here is derived from an EMBL/GenBank/DDBJ whole genome shotgun (WGS) entry which is preliminary data.</text>
</comment>
<accession>A0ABU7D0E3</accession>
<organism evidence="2 3">
    <name type="scientific">Characodon lateralis</name>
    <dbReference type="NCBI Taxonomy" id="208331"/>
    <lineage>
        <taxon>Eukaryota</taxon>
        <taxon>Metazoa</taxon>
        <taxon>Chordata</taxon>
        <taxon>Craniata</taxon>
        <taxon>Vertebrata</taxon>
        <taxon>Euteleostomi</taxon>
        <taxon>Actinopterygii</taxon>
        <taxon>Neopterygii</taxon>
        <taxon>Teleostei</taxon>
        <taxon>Neoteleostei</taxon>
        <taxon>Acanthomorphata</taxon>
        <taxon>Ovalentaria</taxon>
        <taxon>Atherinomorphae</taxon>
        <taxon>Cyprinodontiformes</taxon>
        <taxon>Goodeidae</taxon>
        <taxon>Characodon</taxon>
    </lineage>
</organism>
<evidence type="ECO:0000313" key="3">
    <source>
        <dbReference type="Proteomes" id="UP001352852"/>
    </source>
</evidence>
<dbReference type="EMBL" id="JAHUTJ010009507">
    <property type="protein sequence ID" value="MED6267856.1"/>
    <property type="molecule type" value="Genomic_DNA"/>
</dbReference>
<name>A0ABU7D0E3_9TELE</name>
<reference evidence="2 3" key="1">
    <citation type="submission" date="2021-06" db="EMBL/GenBank/DDBJ databases">
        <authorList>
            <person name="Palmer J.M."/>
        </authorList>
    </citation>
    <scope>NUCLEOTIDE SEQUENCE [LARGE SCALE GENOMIC DNA]</scope>
    <source>
        <strain evidence="2 3">CL_MEX2019</strain>
        <tissue evidence="2">Muscle</tissue>
    </source>
</reference>
<feature type="non-terminal residue" evidence="2">
    <location>
        <position position="446"/>
    </location>
</feature>
<sequence>MMLLQAEKLQTRLQDMDKLLAHFDCRGRFGKQHHPMKYSTLGLYEGEHQKEDTFPNALEDFLAFQEAREAFIKQFSLLEASAGALSAQLHSITFALNCSISMAEEKDGKEGKDGRKGEKRRGACQTFTEILLMIRSSGDQLKQATLDLDNVIISFEAMSAPNKWSIMVNDSQVLMKSHRETADHIEAIASRAVHESKQAFNLLMDLLQDSSTEEYIRNLTEQITRMQQQKQNLTELLNITVSEHLALEEEDAAFKIALGNITSCLHQLALMDTRTTLEMDQTEFNQAHPDNYTAQLIEDLLKQTEELDQQIQTTENLIHKISKETESVKRTAKKIFEKEDKIKMLQGGVQEANVVALTSVVMGKEVESEAISLHRKVENMVEEWPHKKAQTKAALKKQRPLEEKVLSEVRKKVKQIEKMLEPAKENATLTRNTTLEAEQMAHDVAK</sequence>
<keyword evidence="3" id="KW-1185">Reference proteome</keyword>